<dbReference type="GO" id="GO:0003677">
    <property type="term" value="F:DNA binding"/>
    <property type="evidence" value="ECO:0007669"/>
    <property type="project" value="UniProtKB-KW"/>
</dbReference>
<sequence>MTGTPSHNFYKIILPETIADNKLTLFAQLQRIPEKFVKEFGDELSTFVRLIVPNGRVWPVGLMKDGIKEKMESKKRSAAANQDYKVDDWDIYLEVVGEASHGHVVGLGRGMKPEDVFGPGGSRKS</sequence>
<organism evidence="6 7">
    <name type="scientific">Acer negundo</name>
    <name type="common">Box elder</name>
    <dbReference type="NCBI Taxonomy" id="4023"/>
    <lineage>
        <taxon>Eukaryota</taxon>
        <taxon>Viridiplantae</taxon>
        <taxon>Streptophyta</taxon>
        <taxon>Embryophyta</taxon>
        <taxon>Tracheophyta</taxon>
        <taxon>Spermatophyta</taxon>
        <taxon>Magnoliopsida</taxon>
        <taxon>eudicotyledons</taxon>
        <taxon>Gunneridae</taxon>
        <taxon>Pentapetalae</taxon>
        <taxon>rosids</taxon>
        <taxon>malvids</taxon>
        <taxon>Sapindales</taxon>
        <taxon>Sapindaceae</taxon>
        <taxon>Hippocastanoideae</taxon>
        <taxon>Acereae</taxon>
        <taxon>Acer</taxon>
    </lineage>
</organism>
<proteinExistence type="predicted"/>
<gene>
    <name evidence="6" type="ORF">LWI28_028598</name>
</gene>
<evidence type="ECO:0000256" key="3">
    <source>
        <dbReference type="ARBA" id="ARBA00023125"/>
    </source>
</evidence>
<comment type="subcellular location">
    <subcellularLocation>
        <location evidence="1">Nucleus</location>
    </subcellularLocation>
</comment>
<dbReference type="AlphaFoldDB" id="A0AAD5NVV5"/>
<accession>A0AAD5NVV5</accession>
<reference evidence="6" key="1">
    <citation type="journal article" date="2022" name="Plant J.">
        <title>Strategies of tolerance reflected in two North American maple genomes.</title>
        <authorList>
            <person name="McEvoy S.L."/>
            <person name="Sezen U.U."/>
            <person name="Trouern-Trend A."/>
            <person name="McMahon S.M."/>
            <person name="Schaberg P.G."/>
            <person name="Yang J."/>
            <person name="Wegrzyn J.L."/>
            <person name="Swenson N.G."/>
        </authorList>
    </citation>
    <scope>NUCLEOTIDE SEQUENCE</scope>
    <source>
        <strain evidence="6">91603</strain>
    </source>
</reference>
<keyword evidence="3" id="KW-0238">DNA-binding</keyword>
<evidence type="ECO:0000256" key="5">
    <source>
        <dbReference type="ARBA" id="ARBA00023242"/>
    </source>
</evidence>
<protein>
    <submittedName>
        <fullName evidence="6">Uncharacterized protein</fullName>
    </submittedName>
</protein>
<dbReference type="SUPFAM" id="SSF101936">
    <property type="entry name" value="DNA-binding pseudobarrel domain"/>
    <property type="match status" value="1"/>
</dbReference>
<dbReference type="Gene3D" id="2.40.330.10">
    <property type="entry name" value="DNA-binding pseudobarrel domain"/>
    <property type="match status" value="1"/>
</dbReference>
<evidence type="ECO:0000256" key="2">
    <source>
        <dbReference type="ARBA" id="ARBA00023015"/>
    </source>
</evidence>
<name>A0AAD5NVV5_ACENE</name>
<dbReference type="InterPro" id="IPR015300">
    <property type="entry name" value="DNA-bd_pseudobarrel_sf"/>
</dbReference>
<evidence type="ECO:0000313" key="7">
    <source>
        <dbReference type="Proteomes" id="UP001064489"/>
    </source>
</evidence>
<dbReference type="EMBL" id="JAJSOW010000101">
    <property type="protein sequence ID" value="KAI9182753.1"/>
    <property type="molecule type" value="Genomic_DNA"/>
</dbReference>
<dbReference type="Proteomes" id="UP001064489">
    <property type="component" value="Chromosome 4"/>
</dbReference>
<keyword evidence="4" id="KW-0804">Transcription</keyword>
<dbReference type="GO" id="GO:0005634">
    <property type="term" value="C:nucleus"/>
    <property type="evidence" value="ECO:0007669"/>
    <property type="project" value="UniProtKB-SubCell"/>
</dbReference>
<evidence type="ECO:0000313" key="6">
    <source>
        <dbReference type="EMBL" id="KAI9182753.1"/>
    </source>
</evidence>
<keyword evidence="5" id="KW-0539">Nucleus</keyword>
<reference evidence="6" key="2">
    <citation type="submission" date="2023-02" db="EMBL/GenBank/DDBJ databases">
        <authorList>
            <person name="Swenson N.G."/>
            <person name="Wegrzyn J.L."/>
            <person name="Mcevoy S.L."/>
        </authorList>
    </citation>
    <scope>NUCLEOTIDE SEQUENCE</scope>
    <source>
        <strain evidence="6">91603</strain>
        <tissue evidence="6">Leaf</tissue>
    </source>
</reference>
<keyword evidence="2" id="KW-0805">Transcription regulation</keyword>
<keyword evidence="7" id="KW-1185">Reference proteome</keyword>
<evidence type="ECO:0000256" key="4">
    <source>
        <dbReference type="ARBA" id="ARBA00023163"/>
    </source>
</evidence>
<evidence type="ECO:0000256" key="1">
    <source>
        <dbReference type="ARBA" id="ARBA00004123"/>
    </source>
</evidence>
<comment type="caution">
    <text evidence="6">The sequence shown here is derived from an EMBL/GenBank/DDBJ whole genome shotgun (WGS) entry which is preliminary data.</text>
</comment>